<dbReference type="RefSeq" id="WP_007492160.1">
    <property type="nucleotide sequence ID" value="NZ_AGBF01000009.1"/>
</dbReference>
<dbReference type="Gene3D" id="2.60.40.10">
    <property type="entry name" value="Immunoglobulins"/>
    <property type="match status" value="1"/>
</dbReference>
<protein>
    <recommendedName>
        <fullName evidence="4">Carboxypeptidase regulatory-like domain-containing protein</fullName>
    </recommendedName>
</protein>
<dbReference type="EMBL" id="AGBF01000009">
    <property type="protein sequence ID" value="EGX60860.1"/>
    <property type="molecule type" value="Genomic_DNA"/>
</dbReference>
<organism evidence="2 3">
    <name type="scientific">Streptomyces zinciresistens K42</name>
    <dbReference type="NCBI Taxonomy" id="700597"/>
    <lineage>
        <taxon>Bacteria</taxon>
        <taxon>Bacillati</taxon>
        <taxon>Actinomycetota</taxon>
        <taxon>Actinomycetes</taxon>
        <taxon>Kitasatosporales</taxon>
        <taxon>Streptomycetaceae</taxon>
        <taxon>Streptomyces</taxon>
    </lineage>
</organism>
<evidence type="ECO:0008006" key="4">
    <source>
        <dbReference type="Google" id="ProtNLM"/>
    </source>
</evidence>
<comment type="caution">
    <text evidence="2">The sequence shown here is derived from an EMBL/GenBank/DDBJ whole genome shotgun (WGS) entry which is preliminary data.</text>
</comment>
<evidence type="ECO:0000313" key="2">
    <source>
        <dbReference type="EMBL" id="EGX60860.1"/>
    </source>
</evidence>
<keyword evidence="3" id="KW-1185">Reference proteome</keyword>
<feature type="signal peptide" evidence="1">
    <location>
        <begin position="1"/>
        <end position="25"/>
    </location>
</feature>
<gene>
    <name evidence="2" type="ORF">SZN_05382</name>
</gene>
<accession>G2G6G9</accession>
<feature type="chain" id="PRO_5003429876" description="Carboxypeptidase regulatory-like domain-containing protein" evidence="1">
    <location>
        <begin position="26"/>
        <end position="265"/>
    </location>
</feature>
<dbReference type="InterPro" id="IPR013783">
    <property type="entry name" value="Ig-like_fold"/>
</dbReference>
<dbReference type="Proteomes" id="UP000004217">
    <property type="component" value="Unassembled WGS sequence"/>
</dbReference>
<keyword evidence="1" id="KW-0732">Signal</keyword>
<dbReference type="PATRIC" id="fig|700597.3.peg.1042"/>
<evidence type="ECO:0000313" key="3">
    <source>
        <dbReference type="Proteomes" id="UP000004217"/>
    </source>
</evidence>
<dbReference type="GO" id="GO:0005975">
    <property type="term" value="P:carbohydrate metabolic process"/>
    <property type="evidence" value="ECO:0007669"/>
    <property type="project" value="UniProtKB-ARBA"/>
</dbReference>
<evidence type="ECO:0000256" key="1">
    <source>
        <dbReference type="SAM" id="SignalP"/>
    </source>
</evidence>
<name>G2G6G9_9ACTN</name>
<proteinExistence type="predicted"/>
<sequence length="265" mass="26005">MSRSWKTTILAALAVAGATITPAAAYDAGGPRDPAGTGLWAAATVEPGREGIVEVTADAGRTLGAGSTLTLTAPAGARVTGAPAAGSGYRGSVARGGGSAAYTFDGLDGLDGLDGSDVSDGARPAAWSGRTFPFVVSLPPDAEPGTRLPDCTLALRDARGTVRQRGTCAVTVGLPAPVLARPASGVPLAAAPQTSGTAYPGAQVTVRDALEQEVCATTAAPSGTWSCVPSLALPVGAGRLQATATLNGVSAASEQIDITVAARAQ</sequence>
<dbReference type="OrthoDB" id="3863020at2"/>
<reference evidence="2 3" key="1">
    <citation type="submission" date="2011-08" db="EMBL/GenBank/DDBJ databases">
        <authorList>
            <person name="Lin Y."/>
            <person name="Hao X."/>
            <person name="Johnstone L."/>
            <person name="Miller S.J."/>
            <person name="Wei G."/>
            <person name="Rensing C."/>
        </authorList>
    </citation>
    <scope>NUCLEOTIDE SEQUENCE [LARGE SCALE GENOMIC DNA]</scope>
    <source>
        <strain evidence="2 3">K42</strain>
    </source>
</reference>
<dbReference type="AlphaFoldDB" id="G2G6G9"/>